<reference evidence="10 11" key="1">
    <citation type="submission" date="2024-11" db="EMBL/GenBank/DDBJ databases">
        <title>Adaptive evolution of stress response genes in parasites aligns with host niche diversity.</title>
        <authorList>
            <person name="Hahn C."/>
            <person name="Resl P."/>
        </authorList>
    </citation>
    <scope>NUCLEOTIDE SEQUENCE [LARGE SCALE GENOMIC DNA]</scope>
    <source>
        <strain evidence="10">EGGRZ-B1_66</strain>
        <tissue evidence="10">Body</tissue>
    </source>
</reference>
<dbReference type="GO" id="GO:0005576">
    <property type="term" value="C:extracellular region"/>
    <property type="evidence" value="ECO:0007669"/>
    <property type="project" value="UniProtKB-SubCell"/>
</dbReference>
<dbReference type="Proteomes" id="UP001626550">
    <property type="component" value="Unassembled WGS sequence"/>
</dbReference>
<comment type="caution">
    <text evidence="10">The sequence shown here is derived from an EMBL/GenBank/DDBJ whole genome shotgun (WGS) entry which is preliminary data.</text>
</comment>
<keyword evidence="8" id="KW-0445">Lipid transport</keyword>
<keyword evidence="6" id="KW-0964">Secreted</keyword>
<dbReference type="InterPro" id="IPR014756">
    <property type="entry name" value="Ig_E-set"/>
</dbReference>
<accession>A0ABD2Q337</accession>
<evidence type="ECO:0000256" key="7">
    <source>
        <dbReference type="ARBA" id="ARBA00022729"/>
    </source>
</evidence>
<feature type="non-terminal residue" evidence="10">
    <location>
        <position position="1"/>
    </location>
</feature>
<organism evidence="10 11">
    <name type="scientific">Cichlidogyrus casuarinus</name>
    <dbReference type="NCBI Taxonomy" id="1844966"/>
    <lineage>
        <taxon>Eukaryota</taxon>
        <taxon>Metazoa</taxon>
        <taxon>Spiralia</taxon>
        <taxon>Lophotrochozoa</taxon>
        <taxon>Platyhelminthes</taxon>
        <taxon>Monogenea</taxon>
        <taxon>Monopisthocotylea</taxon>
        <taxon>Dactylogyridea</taxon>
        <taxon>Ancyrocephalidae</taxon>
        <taxon>Cichlidogyrus</taxon>
    </lineage>
</organism>
<dbReference type="Gene3D" id="2.60.40.770">
    <property type="match status" value="1"/>
</dbReference>
<evidence type="ECO:0000256" key="3">
    <source>
        <dbReference type="ARBA" id="ARBA00006370"/>
    </source>
</evidence>
<dbReference type="EMBL" id="JBJKFK010001420">
    <property type="protein sequence ID" value="KAL3313151.1"/>
    <property type="molecule type" value="Genomic_DNA"/>
</dbReference>
<dbReference type="PANTHER" id="PTHR11306:SF0">
    <property type="entry name" value="PHOSPHATIDYLGLYCEROL_PHOSPHATIDYLINOSITOL TRANSFER PROTEIN"/>
    <property type="match status" value="1"/>
</dbReference>
<feature type="domain" description="MD-2-related lipid-recognition" evidence="9">
    <location>
        <begin position="1"/>
        <end position="112"/>
    </location>
</feature>
<evidence type="ECO:0000256" key="5">
    <source>
        <dbReference type="ARBA" id="ARBA00022448"/>
    </source>
</evidence>
<comment type="subunit">
    <text evidence="4">Monomer.</text>
</comment>
<evidence type="ECO:0000256" key="6">
    <source>
        <dbReference type="ARBA" id="ARBA00022525"/>
    </source>
</evidence>
<dbReference type="Pfam" id="PF02221">
    <property type="entry name" value="E1_DerP2_DerF2"/>
    <property type="match status" value="1"/>
</dbReference>
<gene>
    <name evidence="10" type="primary">NPC2_1</name>
    <name evidence="10" type="ORF">Ciccas_008246</name>
</gene>
<comment type="function">
    <text evidence="1">Catalyzes the intermembrane transfer of phosphatidylglycerol and phosphatidylinositol.</text>
</comment>
<dbReference type="SUPFAM" id="SSF81296">
    <property type="entry name" value="E set domains"/>
    <property type="match status" value="1"/>
</dbReference>
<evidence type="ECO:0000256" key="4">
    <source>
        <dbReference type="ARBA" id="ARBA00011245"/>
    </source>
</evidence>
<evidence type="ECO:0000313" key="11">
    <source>
        <dbReference type="Proteomes" id="UP001626550"/>
    </source>
</evidence>
<comment type="similarity">
    <text evidence="3">Belongs to the NPC2 family.</text>
</comment>
<dbReference type="FunFam" id="2.60.40.770:FF:000001">
    <property type="entry name" value="NPC intracellular cholesterol transporter 2"/>
    <property type="match status" value="1"/>
</dbReference>
<protein>
    <submittedName>
        <fullName evidence="10">Phosphatidylglycerol/phosphatidylinositol transfer protein</fullName>
    </submittedName>
</protein>
<keyword evidence="7" id="KW-0732">Signal</keyword>
<evidence type="ECO:0000256" key="2">
    <source>
        <dbReference type="ARBA" id="ARBA00004613"/>
    </source>
</evidence>
<dbReference type="InterPro" id="IPR039670">
    <property type="entry name" value="NPC2-like"/>
</dbReference>
<evidence type="ECO:0000313" key="10">
    <source>
        <dbReference type="EMBL" id="KAL3313151.1"/>
    </source>
</evidence>
<keyword evidence="5" id="KW-0813">Transport</keyword>
<evidence type="ECO:0000256" key="1">
    <source>
        <dbReference type="ARBA" id="ARBA00002053"/>
    </source>
</evidence>
<sequence length="115" mass="13216">VHSVKVSPCHVQPCTLVRGRNSTFTIKFTPSRDIDGGHVVFYGFTDIPVPFELPDYGLCPNIHKGCPLKKHHEHTFHMNMIMPIEYLEGKIWVTWRLYDTDVNSFVCVTFLANII</sequence>
<proteinExistence type="inferred from homology"/>
<evidence type="ECO:0000259" key="9">
    <source>
        <dbReference type="SMART" id="SM00737"/>
    </source>
</evidence>
<dbReference type="PANTHER" id="PTHR11306">
    <property type="entry name" value="NIEMANN PICK TYPE C2 PROTEIN NPC2-RELATED"/>
    <property type="match status" value="1"/>
</dbReference>
<dbReference type="SMART" id="SM00737">
    <property type="entry name" value="ML"/>
    <property type="match status" value="1"/>
</dbReference>
<comment type="subcellular location">
    <subcellularLocation>
        <location evidence="2">Secreted</location>
    </subcellularLocation>
</comment>
<dbReference type="AlphaFoldDB" id="A0ABD2Q337"/>
<dbReference type="GO" id="GO:0006869">
    <property type="term" value="P:lipid transport"/>
    <property type="evidence" value="ECO:0007669"/>
    <property type="project" value="UniProtKB-KW"/>
</dbReference>
<keyword evidence="11" id="KW-1185">Reference proteome</keyword>
<evidence type="ECO:0000256" key="8">
    <source>
        <dbReference type="ARBA" id="ARBA00023055"/>
    </source>
</evidence>
<name>A0ABD2Q337_9PLAT</name>
<dbReference type="InterPro" id="IPR003172">
    <property type="entry name" value="ML_dom"/>
</dbReference>